<keyword evidence="1" id="KW-1133">Transmembrane helix</keyword>
<dbReference type="AlphaFoldDB" id="A0A6B2LYI9"/>
<keyword evidence="1" id="KW-0812">Transmembrane</keyword>
<dbReference type="EMBL" id="GIBP01012557">
    <property type="protein sequence ID" value="NDV41526.1"/>
    <property type="molecule type" value="Transcribed_RNA"/>
</dbReference>
<protein>
    <submittedName>
        <fullName evidence="2">Uncharacterized protein</fullName>
    </submittedName>
</protein>
<sequence>MVLLNLLFFSTGYQQLLYIHLSMLNVRVFCLNYFWHLHHRY</sequence>
<evidence type="ECO:0000313" key="2">
    <source>
        <dbReference type="EMBL" id="NDV41526.1"/>
    </source>
</evidence>
<proteinExistence type="predicted"/>
<evidence type="ECO:0000256" key="1">
    <source>
        <dbReference type="SAM" id="Phobius"/>
    </source>
</evidence>
<accession>A0A6B2LYI9</accession>
<keyword evidence="1" id="KW-0472">Membrane</keyword>
<feature type="transmembrane region" description="Helical" evidence="1">
    <location>
        <begin position="16"/>
        <end position="35"/>
    </location>
</feature>
<reference evidence="2" key="1">
    <citation type="journal article" date="2020" name="J. Eukaryot. Microbiol.">
        <title>De novo Sequencing, Assembly and Annotation of the Transcriptome for the Free-Living Testate Amoeba Arcella intermedia.</title>
        <authorList>
            <person name="Ribeiro G.M."/>
            <person name="Porfirio-Sousa A.L."/>
            <person name="Maurer-Alcala X.X."/>
            <person name="Katz L.A."/>
            <person name="Lahr D.J.G."/>
        </authorList>
    </citation>
    <scope>NUCLEOTIDE SEQUENCE</scope>
</reference>
<organism evidence="2">
    <name type="scientific">Arcella intermedia</name>
    <dbReference type="NCBI Taxonomy" id="1963864"/>
    <lineage>
        <taxon>Eukaryota</taxon>
        <taxon>Amoebozoa</taxon>
        <taxon>Tubulinea</taxon>
        <taxon>Elardia</taxon>
        <taxon>Arcellinida</taxon>
        <taxon>Sphaerothecina</taxon>
        <taxon>Arcellidae</taxon>
        <taxon>Arcella</taxon>
    </lineage>
</organism>
<name>A0A6B2LYI9_9EUKA</name>